<organism evidence="2 3">
    <name type="scientific">Arcobacter arenosus</name>
    <dbReference type="NCBI Taxonomy" id="2576037"/>
    <lineage>
        <taxon>Bacteria</taxon>
        <taxon>Pseudomonadati</taxon>
        <taxon>Campylobacterota</taxon>
        <taxon>Epsilonproteobacteria</taxon>
        <taxon>Campylobacterales</taxon>
        <taxon>Arcobacteraceae</taxon>
        <taxon>Arcobacter</taxon>
    </lineage>
</organism>
<protein>
    <submittedName>
        <fullName evidence="2">Uncharacterized protein</fullName>
    </submittedName>
</protein>
<keyword evidence="1" id="KW-0812">Transmembrane</keyword>
<dbReference type="EMBL" id="VANU01000001">
    <property type="protein sequence ID" value="TLP40729.1"/>
    <property type="molecule type" value="Genomic_DNA"/>
</dbReference>
<evidence type="ECO:0000313" key="2">
    <source>
        <dbReference type="EMBL" id="TLP40729.1"/>
    </source>
</evidence>
<evidence type="ECO:0000256" key="1">
    <source>
        <dbReference type="SAM" id="Phobius"/>
    </source>
</evidence>
<keyword evidence="3" id="KW-1185">Reference proteome</keyword>
<dbReference type="RefSeq" id="WP_138151071.1">
    <property type="nucleotide sequence ID" value="NZ_CBDDKQ010000002.1"/>
</dbReference>
<feature type="transmembrane region" description="Helical" evidence="1">
    <location>
        <begin position="30"/>
        <end position="48"/>
    </location>
</feature>
<dbReference type="AlphaFoldDB" id="A0A5R8Y3P0"/>
<name>A0A5R8Y3P0_9BACT</name>
<sequence>MQFVLVILIAIVLVAFLIYKMNNKFETKEIAILVLVIIVTIAVANFTIKNQEEKVPNLFVTKYETEKNSQIEKFTFERLNNKTVSSNTEFIYNFDYIVKKDGKEFVCSAKGVKIKKIQDEYVFENFDTLNEKCDKK</sequence>
<comment type="caution">
    <text evidence="2">The sequence shown here is derived from an EMBL/GenBank/DDBJ whole genome shotgun (WGS) entry which is preliminary data.</text>
</comment>
<evidence type="ECO:0000313" key="3">
    <source>
        <dbReference type="Proteomes" id="UP000308901"/>
    </source>
</evidence>
<accession>A0A5R8Y3P0</accession>
<keyword evidence="1" id="KW-0472">Membrane</keyword>
<dbReference type="OrthoDB" id="5348894at2"/>
<reference evidence="2 3" key="1">
    <citation type="submission" date="2019-05" db="EMBL/GenBank/DDBJ databases">
        <title>Arcobacter sp. nov., isolated from sea sediment.</title>
        <authorList>
            <person name="Kim W."/>
        </authorList>
    </citation>
    <scope>NUCLEOTIDE SEQUENCE [LARGE SCALE GENOMIC DNA]</scope>
    <source>
        <strain evidence="2 3">CAU 1517</strain>
    </source>
</reference>
<dbReference type="Proteomes" id="UP000308901">
    <property type="component" value="Unassembled WGS sequence"/>
</dbReference>
<keyword evidence="1" id="KW-1133">Transmembrane helix</keyword>
<gene>
    <name evidence="2" type="ORF">FDK22_01565</name>
</gene>
<proteinExistence type="predicted"/>